<dbReference type="SUPFAM" id="SSF57850">
    <property type="entry name" value="RING/U-box"/>
    <property type="match status" value="1"/>
</dbReference>
<organism evidence="4 5">
    <name type="scientific">Rhypophila decipiens</name>
    <dbReference type="NCBI Taxonomy" id="261697"/>
    <lineage>
        <taxon>Eukaryota</taxon>
        <taxon>Fungi</taxon>
        <taxon>Dikarya</taxon>
        <taxon>Ascomycota</taxon>
        <taxon>Pezizomycotina</taxon>
        <taxon>Sordariomycetes</taxon>
        <taxon>Sordariomycetidae</taxon>
        <taxon>Sordariales</taxon>
        <taxon>Naviculisporaceae</taxon>
        <taxon>Rhypophila</taxon>
    </lineage>
</organism>
<protein>
    <recommendedName>
        <fullName evidence="3">RING-type domain-containing protein</fullName>
    </recommendedName>
</protein>
<keyword evidence="1" id="KW-0479">Metal-binding</keyword>
<feature type="compositionally biased region" description="Acidic residues" evidence="2">
    <location>
        <begin position="362"/>
        <end position="388"/>
    </location>
</feature>
<dbReference type="InterPro" id="IPR013083">
    <property type="entry name" value="Znf_RING/FYVE/PHD"/>
</dbReference>
<dbReference type="Gene3D" id="3.30.40.10">
    <property type="entry name" value="Zinc/RING finger domain, C3HC4 (zinc finger)"/>
    <property type="match status" value="1"/>
</dbReference>
<dbReference type="PROSITE" id="PS50089">
    <property type="entry name" value="ZF_RING_2"/>
    <property type="match status" value="1"/>
</dbReference>
<accession>A0AAN6YC42</accession>
<keyword evidence="1" id="KW-0863">Zinc-finger</keyword>
<reference evidence="4" key="1">
    <citation type="journal article" date="2023" name="Mol. Phylogenet. Evol.">
        <title>Genome-scale phylogeny and comparative genomics of the fungal order Sordariales.</title>
        <authorList>
            <person name="Hensen N."/>
            <person name="Bonometti L."/>
            <person name="Westerberg I."/>
            <person name="Brannstrom I.O."/>
            <person name="Guillou S."/>
            <person name="Cros-Aarteil S."/>
            <person name="Calhoun S."/>
            <person name="Haridas S."/>
            <person name="Kuo A."/>
            <person name="Mondo S."/>
            <person name="Pangilinan J."/>
            <person name="Riley R."/>
            <person name="LaButti K."/>
            <person name="Andreopoulos B."/>
            <person name="Lipzen A."/>
            <person name="Chen C."/>
            <person name="Yan M."/>
            <person name="Daum C."/>
            <person name="Ng V."/>
            <person name="Clum A."/>
            <person name="Steindorff A."/>
            <person name="Ohm R.A."/>
            <person name="Martin F."/>
            <person name="Silar P."/>
            <person name="Natvig D.O."/>
            <person name="Lalanne C."/>
            <person name="Gautier V."/>
            <person name="Ament-Velasquez S.L."/>
            <person name="Kruys A."/>
            <person name="Hutchinson M.I."/>
            <person name="Powell A.J."/>
            <person name="Barry K."/>
            <person name="Miller A.N."/>
            <person name="Grigoriev I.V."/>
            <person name="Debuchy R."/>
            <person name="Gladieux P."/>
            <person name="Hiltunen Thoren M."/>
            <person name="Johannesson H."/>
        </authorList>
    </citation>
    <scope>NUCLEOTIDE SEQUENCE</scope>
    <source>
        <strain evidence="4">PSN293</strain>
    </source>
</reference>
<keyword evidence="5" id="KW-1185">Reference proteome</keyword>
<evidence type="ECO:0000313" key="5">
    <source>
        <dbReference type="Proteomes" id="UP001301769"/>
    </source>
</evidence>
<evidence type="ECO:0000256" key="2">
    <source>
        <dbReference type="SAM" id="MobiDB-lite"/>
    </source>
</evidence>
<feature type="compositionally biased region" description="Acidic residues" evidence="2">
    <location>
        <begin position="394"/>
        <end position="414"/>
    </location>
</feature>
<feature type="region of interest" description="Disordered" evidence="2">
    <location>
        <begin position="347"/>
        <end position="414"/>
    </location>
</feature>
<dbReference type="EMBL" id="MU858111">
    <property type="protein sequence ID" value="KAK4213312.1"/>
    <property type="molecule type" value="Genomic_DNA"/>
</dbReference>
<evidence type="ECO:0000313" key="4">
    <source>
        <dbReference type="EMBL" id="KAK4213312.1"/>
    </source>
</evidence>
<evidence type="ECO:0000259" key="3">
    <source>
        <dbReference type="PROSITE" id="PS50089"/>
    </source>
</evidence>
<keyword evidence="1" id="KW-0862">Zinc</keyword>
<dbReference type="InterPro" id="IPR001841">
    <property type="entry name" value="Znf_RING"/>
</dbReference>
<comment type="caution">
    <text evidence="4">The sequence shown here is derived from an EMBL/GenBank/DDBJ whole genome shotgun (WGS) entry which is preliminary data.</text>
</comment>
<feature type="domain" description="RING-type" evidence="3">
    <location>
        <begin position="116"/>
        <end position="187"/>
    </location>
</feature>
<reference evidence="4" key="2">
    <citation type="submission" date="2023-05" db="EMBL/GenBank/DDBJ databases">
        <authorList>
            <consortium name="Lawrence Berkeley National Laboratory"/>
            <person name="Steindorff A."/>
            <person name="Hensen N."/>
            <person name="Bonometti L."/>
            <person name="Westerberg I."/>
            <person name="Brannstrom I.O."/>
            <person name="Guillou S."/>
            <person name="Cros-Aarteil S."/>
            <person name="Calhoun S."/>
            <person name="Haridas S."/>
            <person name="Kuo A."/>
            <person name="Mondo S."/>
            <person name="Pangilinan J."/>
            <person name="Riley R."/>
            <person name="Labutti K."/>
            <person name="Andreopoulos B."/>
            <person name="Lipzen A."/>
            <person name="Chen C."/>
            <person name="Yanf M."/>
            <person name="Daum C."/>
            <person name="Ng V."/>
            <person name="Clum A."/>
            <person name="Ohm R."/>
            <person name="Martin F."/>
            <person name="Silar P."/>
            <person name="Natvig D."/>
            <person name="Lalanne C."/>
            <person name="Gautier V."/>
            <person name="Ament-Velasquez S.L."/>
            <person name="Kruys A."/>
            <person name="Hutchinson M.I."/>
            <person name="Powell A.J."/>
            <person name="Barry K."/>
            <person name="Miller A.N."/>
            <person name="Grigoriev I.V."/>
            <person name="Debuchy R."/>
            <person name="Gladieux P."/>
            <person name="Thoren M.H."/>
            <person name="Johannesson H."/>
        </authorList>
    </citation>
    <scope>NUCLEOTIDE SEQUENCE</scope>
    <source>
        <strain evidence="4">PSN293</strain>
    </source>
</reference>
<dbReference type="Proteomes" id="UP001301769">
    <property type="component" value="Unassembled WGS sequence"/>
</dbReference>
<evidence type="ECO:0000256" key="1">
    <source>
        <dbReference type="PROSITE-ProRule" id="PRU00175"/>
    </source>
</evidence>
<proteinExistence type="predicted"/>
<feature type="region of interest" description="Disordered" evidence="2">
    <location>
        <begin position="15"/>
        <end position="46"/>
    </location>
</feature>
<dbReference type="AlphaFoldDB" id="A0AAN6YC42"/>
<gene>
    <name evidence="4" type="ORF">QBC37DRAFT_374206</name>
</gene>
<name>A0AAN6YC42_9PEZI</name>
<sequence length="414" mass="46733">MSDLTEEYKKFEERFPERFTAVTTPPKMQRNPDTPTRPLPSKRRSHSCSFVSKRALDFIRPLTSRSTEPDPGAAEAEASLSSPSYWNDILRIFRKWFAGHQLGIPRAELNLETVSCISCQCELVIDGLQPRRRRSPPPAATDNDDDELTQEDAVLLACGHVIGEECMTTWCQSLVQSRRPVTCPYCRFELEPDLCPAHAFKPMIPVARGANNFQLLFRNIQPTGPAQTKLSQECPACQDPRCKMLDAEDDFSPWNTLPSFPPLQRMTLDLQRMSDNIVRWNADLQAFTERWNADLSDIRRQGQELNALLGRVRRQLEGGGQPPRAASSVVVDDEPAVDGFLLPLVFDDSSDEDGDEMAHLEEEGEDVEEEDEWTDEEDFVDDSSDSGDEMPQLEGDEEDEDEVEMSDQEGGESS</sequence>
<dbReference type="GO" id="GO:0008270">
    <property type="term" value="F:zinc ion binding"/>
    <property type="evidence" value="ECO:0007669"/>
    <property type="project" value="UniProtKB-KW"/>
</dbReference>